<accession>A0ABQ5T223</accession>
<dbReference type="SUPFAM" id="SSF56219">
    <property type="entry name" value="DNase I-like"/>
    <property type="match status" value="1"/>
</dbReference>
<dbReference type="RefSeq" id="WP_189118280.1">
    <property type="nucleotide sequence ID" value="NZ_BMRK01000006.1"/>
</dbReference>
<reference evidence="1" key="2">
    <citation type="submission" date="2023-01" db="EMBL/GenBank/DDBJ databases">
        <authorList>
            <person name="Sun Q."/>
            <person name="Evtushenko L."/>
        </authorList>
    </citation>
    <scope>NUCLEOTIDE SEQUENCE</scope>
    <source>
        <strain evidence="1">VKM Ac-1246</strain>
    </source>
</reference>
<dbReference type="Proteomes" id="UP001142292">
    <property type="component" value="Unassembled WGS sequence"/>
</dbReference>
<reference evidence="1" key="1">
    <citation type="journal article" date="2014" name="Int. J. Syst. Evol. Microbiol.">
        <title>Complete genome of a new Firmicutes species belonging to the dominant human colonic microbiota ('Ruminococcus bicirculans') reveals two chromosomes and a selective capacity to utilize plant glucans.</title>
        <authorList>
            <consortium name="NISC Comparative Sequencing Program"/>
            <person name="Wegmann U."/>
            <person name="Louis P."/>
            <person name="Goesmann A."/>
            <person name="Henrissat B."/>
            <person name="Duncan S.H."/>
            <person name="Flint H.J."/>
        </authorList>
    </citation>
    <scope>NUCLEOTIDE SEQUENCE</scope>
    <source>
        <strain evidence="1">VKM Ac-1246</strain>
    </source>
</reference>
<protein>
    <recommendedName>
        <fullName evidence="3">Endonuclease/exonuclease/phosphatase domain-containing protein</fullName>
    </recommendedName>
</protein>
<gene>
    <name evidence="1" type="ORF">GCM10017579_38990</name>
</gene>
<evidence type="ECO:0000313" key="1">
    <source>
        <dbReference type="EMBL" id="GLJ69863.1"/>
    </source>
</evidence>
<evidence type="ECO:0008006" key="3">
    <source>
        <dbReference type="Google" id="ProtNLM"/>
    </source>
</evidence>
<comment type="caution">
    <text evidence="1">The sequence shown here is derived from an EMBL/GenBank/DDBJ whole genome shotgun (WGS) entry which is preliminary data.</text>
</comment>
<evidence type="ECO:0000313" key="2">
    <source>
        <dbReference type="Proteomes" id="UP001142292"/>
    </source>
</evidence>
<keyword evidence="2" id="KW-1185">Reference proteome</keyword>
<organism evidence="1 2">
    <name type="scientific">Nocardioides luteus</name>
    <dbReference type="NCBI Taxonomy" id="1844"/>
    <lineage>
        <taxon>Bacteria</taxon>
        <taxon>Bacillati</taxon>
        <taxon>Actinomycetota</taxon>
        <taxon>Actinomycetes</taxon>
        <taxon>Propionibacteriales</taxon>
        <taxon>Nocardioidaceae</taxon>
        <taxon>Nocardioides</taxon>
    </lineage>
</organism>
<sequence length="232" mass="25140">MAGRWSGAHLAFIEAMNCDVLLLTEVLDAVQIPGMGMHRTARQMAERRAWAAVATARLMHPEPDPHPATALAVIEGIHFASSILPWRSCGDSPVWHGATTAEKTISAVTDIEIAIPDVWGGDWNQELHGPIYTGSRDGKQELLRATTNLQLQVPTADAPHRLDGVSSIDHIAIPRAWTVTDVTAILARNGLSDLSDHSAYVIDVHQPTESTNETAAVAHLWSMRTTAKPYGP</sequence>
<dbReference type="EMBL" id="BSEL01000007">
    <property type="protein sequence ID" value="GLJ69863.1"/>
    <property type="molecule type" value="Genomic_DNA"/>
</dbReference>
<proteinExistence type="predicted"/>
<name>A0ABQ5T223_9ACTN</name>
<dbReference type="InterPro" id="IPR036691">
    <property type="entry name" value="Endo/exonu/phosph_ase_sf"/>
</dbReference>